<dbReference type="Pfam" id="PF13480">
    <property type="entry name" value="Acetyltransf_6"/>
    <property type="match status" value="1"/>
</dbReference>
<gene>
    <name evidence="3" type="ORF">AM2010_2434</name>
</gene>
<evidence type="ECO:0000313" key="4">
    <source>
        <dbReference type="Proteomes" id="UP000037643"/>
    </source>
</evidence>
<dbReference type="RefSeq" id="WP_047807310.1">
    <property type="nucleotide sequence ID" value="NZ_CP011805.1"/>
</dbReference>
<evidence type="ECO:0000259" key="2">
    <source>
        <dbReference type="Pfam" id="PF13480"/>
    </source>
</evidence>
<dbReference type="OrthoDB" id="9773932at2"/>
<dbReference type="KEGG" id="amx:AM2010_2434"/>
<dbReference type="Gene3D" id="3.40.630.30">
    <property type="match status" value="1"/>
</dbReference>
<feature type="region of interest" description="Disordered" evidence="1">
    <location>
        <begin position="353"/>
        <end position="372"/>
    </location>
</feature>
<proteinExistence type="predicted"/>
<dbReference type="SUPFAM" id="SSF55729">
    <property type="entry name" value="Acyl-CoA N-acyltransferases (Nat)"/>
    <property type="match status" value="1"/>
</dbReference>
<dbReference type="STRING" id="543877.AM2010_2434"/>
<dbReference type="InterPro" id="IPR016181">
    <property type="entry name" value="Acyl_CoA_acyltransferase"/>
</dbReference>
<organism evidence="3 4">
    <name type="scientific">Pelagerythrobacter marensis</name>
    <dbReference type="NCBI Taxonomy" id="543877"/>
    <lineage>
        <taxon>Bacteria</taxon>
        <taxon>Pseudomonadati</taxon>
        <taxon>Pseudomonadota</taxon>
        <taxon>Alphaproteobacteria</taxon>
        <taxon>Sphingomonadales</taxon>
        <taxon>Erythrobacteraceae</taxon>
        <taxon>Pelagerythrobacter</taxon>
    </lineage>
</organism>
<dbReference type="PATRIC" id="fig|543877.4.peg.2468"/>
<name>A0A0G3XA90_9SPHN</name>
<sequence>MAGGLEVIAVKAIDAIPADAYEELAAHCDAPAYYDRRFLQAAERHPLLPIEDMHYVLVRNGDRLDAFLPVYRQRVSTADPLGLLSRTASAGFHPSESALFSHIMHCCDSRLLLRDNSPVLFGMVLDRVEQLAREEGVPQFAIANVADPALLAMAEAQGMEVKFSVDRYQMDLTGIDDVEDLVMRHIPVEGRHEIRRQRRKIAKYGIRVEIETPPIARIEEVAQLCHDTTARRGTPDYLPADALARFLAECGSLLRIVSVYHEDRRVGASILLLDNAAVHFWLAGMDYTLDTFSPYTAAFDAVFHFAFENGFRRIECGRLNERTKQRFGFSPQPLHAIVRRVSARPGAEEQCAAARCGPATSRQDADLPQTSA</sequence>
<accession>A0A0G3XA90</accession>
<dbReference type="InterPro" id="IPR038740">
    <property type="entry name" value="BioF2-like_GNAT_dom"/>
</dbReference>
<feature type="domain" description="BioF2-like acetyltransferase" evidence="2">
    <location>
        <begin position="191"/>
        <end position="324"/>
    </location>
</feature>
<evidence type="ECO:0000256" key="1">
    <source>
        <dbReference type="SAM" id="MobiDB-lite"/>
    </source>
</evidence>
<reference evidence="3 4" key="1">
    <citation type="submission" date="2015-06" db="EMBL/GenBank/DDBJ databases">
        <authorList>
            <person name="Kim K.M."/>
        </authorList>
    </citation>
    <scope>NUCLEOTIDE SEQUENCE [LARGE SCALE GENOMIC DNA]</scope>
    <source>
        <strain evidence="3 4">KCTC 22370</strain>
    </source>
</reference>
<dbReference type="Proteomes" id="UP000037643">
    <property type="component" value="Chromosome"/>
</dbReference>
<evidence type="ECO:0000313" key="3">
    <source>
        <dbReference type="EMBL" id="AKM08490.1"/>
    </source>
</evidence>
<dbReference type="AlphaFoldDB" id="A0A0G3XA90"/>
<protein>
    <recommendedName>
        <fullName evidence="2">BioF2-like acetyltransferase domain-containing protein</fullName>
    </recommendedName>
</protein>
<keyword evidence="4" id="KW-1185">Reference proteome</keyword>
<dbReference type="EMBL" id="CP011805">
    <property type="protein sequence ID" value="AKM08490.1"/>
    <property type="molecule type" value="Genomic_DNA"/>
</dbReference>